<gene>
    <name evidence="2" type="ORF">P1P91_08835</name>
</gene>
<evidence type="ECO:0000256" key="1">
    <source>
        <dbReference type="SAM" id="MobiDB-lite"/>
    </source>
</evidence>
<evidence type="ECO:0000313" key="2">
    <source>
        <dbReference type="EMBL" id="WNK18988.1"/>
    </source>
</evidence>
<evidence type="ECO:0000313" key="3">
    <source>
        <dbReference type="Proteomes" id="UP001301869"/>
    </source>
</evidence>
<sequence length="106" mass="11971">MKHRNAARPNNGREKLRQFQELDDAFAKALQELDDPDARPDIPTGPPVRSAQAQAKEEDARARERAFSQRLEALMEEYRMTPAVLTELIGTLLECGVWADKPGAQR</sequence>
<dbReference type="Proteomes" id="UP001301869">
    <property type="component" value="Chromosome"/>
</dbReference>
<dbReference type="EMBL" id="CP119391">
    <property type="protein sequence ID" value="WNK18988.1"/>
    <property type="molecule type" value="Genomic_DNA"/>
</dbReference>
<feature type="compositionally biased region" description="Basic and acidic residues" evidence="1">
    <location>
        <begin position="55"/>
        <end position="64"/>
    </location>
</feature>
<protein>
    <recommendedName>
        <fullName evidence="4">DUF4404 family protein</fullName>
    </recommendedName>
</protein>
<proteinExistence type="predicted"/>
<accession>A0ABY9YY70</accession>
<dbReference type="RefSeq" id="WP_311882028.1">
    <property type="nucleotide sequence ID" value="NZ_CP119391.1"/>
</dbReference>
<name>A0ABY9YY70_9GAMM</name>
<evidence type="ECO:0008006" key="4">
    <source>
        <dbReference type="Google" id="ProtNLM"/>
    </source>
</evidence>
<feature type="region of interest" description="Disordered" evidence="1">
    <location>
        <begin position="28"/>
        <end position="64"/>
    </location>
</feature>
<reference evidence="2 3" key="1">
    <citation type="submission" date="2023-03" db="EMBL/GenBank/DDBJ databases">
        <title>Halomonas sp. nov., isolated from Korean tranditional fermented seafood 'Jeotgal'.</title>
        <authorList>
            <person name="Kim B."/>
            <person name="Shin N.-R."/>
        </authorList>
    </citation>
    <scope>NUCLEOTIDE SEQUENCE [LARGE SCALE GENOMIC DNA]</scope>
    <source>
        <strain evidence="2 3">SG2L-4</strain>
    </source>
</reference>
<keyword evidence="3" id="KW-1185">Reference proteome</keyword>
<organism evidence="2 3">
    <name type="scientific">Halomonas piscis</name>
    <dbReference type="NCBI Taxonomy" id="3031727"/>
    <lineage>
        <taxon>Bacteria</taxon>
        <taxon>Pseudomonadati</taxon>
        <taxon>Pseudomonadota</taxon>
        <taxon>Gammaproteobacteria</taxon>
        <taxon>Oceanospirillales</taxon>
        <taxon>Halomonadaceae</taxon>
        <taxon>Halomonas</taxon>
    </lineage>
</organism>